<keyword evidence="4" id="KW-1185">Reference proteome</keyword>
<evidence type="ECO:0000256" key="1">
    <source>
        <dbReference type="SAM" id="MobiDB-lite"/>
    </source>
</evidence>
<dbReference type="InterPro" id="IPR053143">
    <property type="entry name" value="Arylsulfate_ST"/>
</dbReference>
<gene>
    <name evidence="3" type="ORF">NDI79_07880</name>
</gene>
<protein>
    <recommendedName>
        <fullName evidence="5">Arylsulfotransferase (ASST)</fullName>
    </recommendedName>
</protein>
<evidence type="ECO:0000313" key="4">
    <source>
        <dbReference type="Proteomes" id="UP001254813"/>
    </source>
</evidence>
<dbReference type="EMBL" id="JAMQOQ010000002">
    <property type="protein sequence ID" value="MDS0294088.1"/>
    <property type="molecule type" value="Genomic_DNA"/>
</dbReference>
<sequence>MTGLRPDTSRRTGTALVVLGVALLVSSLVVSAALAPNVGGAGDGTGDGTRQTLVGSQGGGPGLHERGSVYLLDGREMQWRAAETDSYFDVTMLDNGSVMAGFMDSGYEECGPYDSPCTHTGFRILDPTDSGADIVYEYSFPVRTRGNSEVHDVERLDSGEYLVTDMEYERVFTVRNGEVTWQWNASSMYDAPDDPTRTDWLHINDVDVIGEDRYLVSVRNAHQLVIIERGEGVVEVINEDENGDGMGDPQLLRQQHNPQWLGNGSVLVADSHNDRVVELHRNESTGAWEPAWSLYEAEGVEFSWPRDADRLENGNTLITDSLNQRIVEVNESGETVWSYGTPEVPYEAERLPEGETVGGQRYAFDRAASDGGSGDIPVLSLLLVVFQTGLQTPFWFTELHVAITLVSVVLALAGAVLIVRDR</sequence>
<evidence type="ECO:0000313" key="3">
    <source>
        <dbReference type="EMBL" id="MDS0294088.1"/>
    </source>
</evidence>
<dbReference type="Gene3D" id="2.120.10.30">
    <property type="entry name" value="TolB, C-terminal domain"/>
    <property type="match status" value="1"/>
</dbReference>
<keyword evidence="2" id="KW-1133">Transmembrane helix</keyword>
<evidence type="ECO:0000256" key="2">
    <source>
        <dbReference type="SAM" id="Phobius"/>
    </source>
</evidence>
<name>A0ABU2G1B9_9EURY</name>
<evidence type="ECO:0008006" key="5">
    <source>
        <dbReference type="Google" id="ProtNLM"/>
    </source>
</evidence>
<accession>A0ABU2G1B9</accession>
<reference evidence="3 4" key="1">
    <citation type="submission" date="2022-06" db="EMBL/GenBank/DDBJ databases">
        <title>Halogeometricum sp. a new haloarchaeum isolate from saline soil.</title>
        <authorList>
            <person name="Strakova D."/>
            <person name="Galisteo C."/>
            <person name="Sanchez-Porro C."/>
            <person name="Ventosa A."/>
        </authorList>
    </citation>
    <scope>NUCLEOTIDE SEQUENCE [LARGE SCALE GENOMIC DNA]</scope>
    <source>
        <strain evidence="4">S3BR25-2</strain>
    </source>
</reference>
<comment type="caution">
    <text evidence="3">The sequence shown here is derived from an EMBL/GenBank/DDBJ whole genome shotgun (WGS) entry which is preliminary data.</text>
</comment>
<dbReference type="InterPro" id="IPR011042">
    <property type="entry name" value="6-blade_b-propeller_TolB-like"/>
</dbReference>
<dbReference type="PANTHER" id="PTHR35340:SF5">
    <property type="entry name" value="ASST-DOMAIN-CONTAINING PROTEIN"/>
    <property type="match status" value="1"/>
</dbReference>
<dbReference type="SUPFAM" id="SSF101898">
    <property type="entry name" value="NHL repeat"/>
    <property type="match status" value="1"/>
</dbReference>
<dbReference type="Proteomes" id="UP001254813">
    <property type="component" value="Unassembled WGS sequence"/>
</dbReference>
<feature type="transmembrane region" description="Helical" evidence="2">
    <location>
        <begin position="399"/>
        <end position="419"/>
    </location>
</feature>
<feature type="region of interest" description="Disordered" evidence="1">
    <location>
        <begin position="39"/>
        <end position="61"/>
    </location>
</feature>
<organism evidence="3 4">
    <name type="scientific">Halogeometricum luteum</name>
    <dbReference type="NCBI Taxonomy" id="2950537"/>
    <lineage>
        <taxon>Archaea</taxon>
        <taxon>Methanobacteriati</taxon>
        <taxon>Methanobacteriota</taxon>
        <taxon>Stenosarchaea group</taxon>
        <taxon>Halobacteria</taxon>
        <taxon>Halobacteriales</taxon>
        <taxon>Haloferacaceae</taxon>
        <taxon>Halogeometricum</taxon>
    </lineage>
</organism>
<keyword evidence="2" id="KW-0812">Transmembrane</keyword>
<proteinExistence type="predicted"/>
<dbReference type="PANTHER" id="PTHR35340">
    <property type="entry name" value="PQQ ENZYME REPEAT PROTEIN-RELATED"/>
    <property type="match status" value="1"/>
</dbReference>
<keyword evidence="2" id="KW-0472">Membrane</keyword>
<dbReference type="RefSeq" id="WP_310927935.1">
    <property type="nucleotide sequence ID" value="NZ_JAMQOQ010000002.1"/>
</dbReference>